<keyword evidence="3" id="KW-0547">Nucleotide-binding</keyword>
<dbReference type="GO" id="GO:0016301">
    <property type="term" value="F:kinase activity"/>
    <property type="evidence" value="ECO:0007669"/>
    <property type="project" value="UniProtKB-KW"/>
</dbReference>
<dbReference type="PANTHER" id="PTHR43085:SF1">
    <property type="entry name" value="PSEUDOURIDINE KINASE-RELATED"/>
    <property type="match status" value="1"/>
</dbReference>
<dbReference type="Gene3D" id="3.40.1190.20">
    <property type="match status" value="1"/>
</dbReference>
<dbReference type="GO" id="GO:0005524">
    <property type="term" value="F:ATP binding"/>
    <property type="evidence" value="ECO:0007669"/>
    <property type="project" value="UniProtKB-KW"/>
</dbReference>
<comment type="similarity">
    <text evidence="1">Belongs to the carbohydrate kinase PfkB family.</text>
</comment>
<dbReference type="EMBL" id="QWVS01000026">
    <property type="protein sequence ID" value="RID84309.1"/>
    <property type="molecule type" value="Genomic_DNA"/>
</dbReference>
<dbReference type="InterPro" id="IPR002173">
    <property type="entry name" value="Carboh/pur_kinase_PfkB_CS"/>
</dbReference>
<dbReference type="InterPro" id="IPR050306">
    <property type="entry name" value="PfkB_Carbo_kinase"/>
</dbReference>
<dbReference type="AlphaFoldDB" id="A0A398B2Z0"/>
<comment type="caution">
    <text evidence="7">The sequence shown here is derived from an EMBL/GenBank/DDBJ whole genome shotgun (WGS) entry which is preliminary data.</text>
</comment>
<evidence type="ECO:0000313" key="8">
    <source>
        <dbReference type="Proteomes" id="UP000266016"/>
    </source>
</evidence>
<keyword evidence="8" id="KW-1185">Reference proteome</keyword>
<evidence type="ECO:0000313" key="7">
    <source>
        <dbReference type="EMBL" id="RID84309.1"/>
    </source>
</evidence>
<evidence type="ECO:0000256" key="1">
    <source>
        <dbReference type="ARBA" id="ARBA00010688"/>
    </source>
</evidence>
<proteinExistence type="inferred from homology"/>
<gene>
    <name evidence="7" type="ORF">D1953_13950</name>
</gene>
<accession>A0A398B2Z0</accession>
<dbReference type="Proteomes" id="UP000266016">
    <property type="component" value="Unassembled WGS sequence"/>
</dbReference>
<keyword evidence="2" id="KW-0808">Transferase</keyword>
<evidence type="ECO:0000256" key="3">
    <source>
        <dbReference type="ARBA" id="ARBA00022741"/>
    </source>
</evidence>
<evidence type="ECO:0000256" key="4">
    <source>
        <dbReference type="ARBA" id="ARBA00022777"/>
    </source>
</evidence>
<feature type="domain" description="Carbohydrate kinase PfkB" evidence="6">
    <location>
        <begin position="7"/>
        <end position="301"/>
    </location>
</feature>
<dbReference type="Pfam" id="PF00294">
    <property type="entry name" value="PfkB"/>
    <property type="match status" value="1"/>
</dbReference>
<evidence type="ECO:0000256" key="2">
    <source>
        <dbReference type="ARBA" id="ARBA00022679"/>
    </source>
</evidence>
<dbReference type="CDD" id="cd01166">
    <property type="entry name" value="KdgK"/>
    <property type="match status" value="1"/>
</dbReference>
<name>A0A398B2Z0_9BACI</name>
<organism evidence="7 8">
    <name type="scientific">Peribacillus asahii</name>
    <dbReference type="NCBI Taxonomy" id="228899"/>
    <lineage>
        <taxon>Bacteria</taxon>
        <taxon>Bacillati</taxon>
        <taxon>Bacillota</taxon>
        <taxon>Bacilli</taxon>
        <taxon>Bacillales</taxon>
        <taxon>Bacillaceae</taxon>
        <taxon>Peribacillus</taxon>
    </lineage>
</organism>
<evidence type="ECO:0000259" key="6">
    <source>
        <dbReference type="Pfam" id="PF00294"/>
    </source>
</evidence>
<dbReference type="InterPro" id="IPR029056">
    <property type="entry name" value="Ribokinase-like"/>
</dbReference>
<keyword evidence="4 7" id="KW-0418">Kinase</keyword>
<reference evidence="7 8" key="1">
    <citation type="submission" date="2018-08" db="EMBL/GenBank/DDBJ databases">
        <title>Bacillus jemisoniae sp. nov., Bacillus chryseoplanitiae sp. nov., Bacillus resnikiae sp. nov., and Bacillus frankliniae sp. nov., isolated from Viking spacecraft and associated surfaces.</title>
        <authorList>
            <person name="Seuylemezian A."/>
            <person name="Vaishampayan P."/>
        </authorList>
    </citation>
    <scope>NUCLEOTIDE SEQUENCE [LARGE SCALE GENOMIC DNA]</scope>
    <source>
        <strain evidence="7 8">MA001</strain>
    </source>
</reference>
<evidence type="ECO:0000256" key="5">
    <source>
        <dbReference type="ARBA" id="ARBA00022840"/>
    </source>
</evidence>
<protein>
    <submittedName>
        <fullName evidence="7">Sugar kinase</fullName>
    </submittedName>
</protein>
<keyword evidence="5" id="KW-0067">ATP-binding</keyword>
<sequence>MSSRFGVLTLGDAMITLNPAQTGPLRFVSQFERKVGGAELNFAIGCARLGMRAKWLSRLGKDEFGRVIYNFARGEGVDMCDVAYVEGYPTSLNFKEIREDGSGKTFYYRYQSPILTLEPEDITERMFENIDLVHLTGVFLAINPKNVRIAKRVIEISKQKDIPVSFDPNIRLKLWTIEEARAVYAELFPYIDILLTGLDEIRLINGVDSEESLEKFANLNNIDQLVIKDGANGSKLYTNGRWYKKEAFPVIPVDTVGAGDGFDAGYIYGYLHGLSIEERLAFANGVGALVTTVLGDNEGLPYLEEVWNFIQDEVVIER</sequence>
<dbReference type="SUPFAM" id="SSF53613">
    <property type="entry name" value="Ribokinase-like"/>
    <property type="match status" value="1"/>
</dbReference>
<dbReference type="PROSITE" id="PS00584">
    <property type="entry name" value="PFKB_KINASES_2"/>
    <property type="match status" value="1"/>
</dbReference>
<dbReference type="PANTHER" id="PTHR43085">
    <property type="entry name" value="HEXOKINASE FAMILY MEMBER"/>
    <property type="match status" value="1"/>
</dbReference>
<dbReference type="InterPro" id="IPR011611">
    <property type="entry name" value="PfkB_dom"/>
</dbReference>
<dbReference type="RefSeq" id="WP_119117810.1">
    <property type="nucleotide sequence ID" value="NZ_QWVS01000026.1"/>
</dbReference>